<dbReference type="PANTHER" id="PTHR24148">
    <property type="entry name" value="ANKYRIN REPEAT DOMAIN-CONTAINING PROTEIN 39 HOMOLOG-RELATED"/>
    <property type="match status" value="1"/>
</dbReference>
<name>A0A3E2H5C9_SCYLI</name>
<dbReference type="PANTHER" id="PTHR24148:SF64">
    <property type="entry name" value="HETEROKARYON INCOMPATIBILITY DOMAIN-CONTAINING PROTEIN"/>
    <property type="match status" value="1"/>
</dbReference>
<proteinExistence type="predicted"/>
<evidence type="ECO:0008006" key="3">
    <source>
        <dbReference type="Google" id="ProtNLM"/>
    </source>
</evidence>
<dbReference type="OrthoDB" id="2157530at2759"/>
<accession>A0A3E2H5C9</accession>
<dbReference type="Pfam" id="PF26639">
    <property type="entry name" value="Het-6_barrel"/>
    <property type="match status" value="1"/>
</dbReference>
<gene>
    <name evidence="1" type="ORF">B7463_g7736</name>
</gene>
<evidence type="ECO:0000313" key="1">
    <source>
        <dbReference type="EMBL" id="RFU28600.1"/>
    </source>
</evidence>
<dbReference type="InterPro" id="IPR052895">
    <property type="entry name" value="HetReg/Transcr_Mod"/>
</dbReference>
<protein>
    <recommendedName>
        <fullName evidence="3">Heterokaryon incompatibility domain-containing protein</fullName>
    </recommendedName>
</protein>
<dbReference type="AlphaFoldDB" id="A0A3E2H5C9"/>
<sequence>MGFLATDARDQIFGILALVKSDWGDSEPASYNDSVQEVYKKVTEMSLREEHRFSLLYLAGITHTRAVLDLPSWVPDFSHDININPFGLPSANSKLQYQAGGMTTSDVFKDLRFTENFLVLKGIIVDKISTYTRVRVAARQESYDEQHTNWWGWATEAYQLAKSCQKIDRFWKAIIAGIDHPSKEMAPSYYEQYFYRFKQIYINNTNHQNMDWKQAHALVSKDKGIDDDIKNAANSYLFAFVDASIGRRFCITSSGRFMLIPEASMTGDLVCIVQGAPAPLVLREADCVNKEQRTFILVGDCYIDGYMEGQGMMCQKFEDIFIS</sequence>
<feature type="non-terminal residue" evidence="1">
    <location>
        <position position="323"/>
    </location>
</feature>
<feature type="non-terminal residue" evidence="1">
    <location>
        <position position="1"/>
    </location>
</feature>
<dbReference type="STRING" id="5539.A0A3E2H5C9"/>
<evidence type="ECO:0000313" key="2">
    <source>
        <dbReference type="Proteomes" id="UP000258309"/>
    </source>
</evidence>
<dbReference type="EMBL" id="NCSJ02000157">
    <property type="protein sequence ID" value="RFU28600.1"/>
    <property type="molecule type" value="Genomic_DNA"/>
</dbReference>
<keyword evidence="2" id="KW-1185">Reference proteome</keyword>
<reference evidence="1 2" key="1">
    <citation type="submission" date="2018-05" db="EMBL/GenBank/DDBJ databases">
        <title>Draft genome sequence of Scytalidium lignicola DSM 105466, a ubiquitous saprotrophic fungus.</title>
        <authorList>
            <person name="Buettner E."/>
            <person name="Gebauer A.M."/>
            <person name="Hofrichter M."/>
            <person name="Liers C."/>
            <person name="Kellner H."/>
        </authorList>
    </citation>
    <scope>NUCLEOTIDE SEQUENCE [LARGE SCALE GENOMIC DNA]</scope>
    <source>
        <strain evidence="1 2">DSM 105466</strain>
    </source>
</reference>
<comment type="caution">
    <text evidence="1">The sequence shown here is derived from an EMBL/GenBank/DDBJ whole genome shotgun (WGS) entry which is preliminary data.</text>
</comment>
<organism evidence="1 2">
    <name type="scientific">Scytalidium lignicola</name>
    <name type="common">Hyphomycete</name>
    <dbReference type="NCBI Taxonomy" id="5539"/>
    <lineage>
        <taxon>Eukaryota</taxon>
        <taxon>Fungi</taxon>
        <taxon>Dikarya</taxon>
        <taxon>Ascomycota</taxon>
        <taxon>Pezizomycotina</taxon>
        <taxon>Leotiomycetes</taxon>
        <taxon>Leotiomycetes incertae sedis</taxon>
        <taxon>Scytalidium</taxon>
    </lineage>
</organism>
<dbReference type="Proteomes" id="UP000258309">
    <property type="component" value="Unassembled WGS sequence"/>
</dbReference>